<dbReference type="GO" id="GO:0005741">
    <property type="term" value="C:mitochondrial outer membrane"/>
    <property type="evidence" value="ECO:0007669"/>
    <property type="project" value="UniProtKB-SubCell"/>
</dbReference>
<dbReference type="AlphaFoldDB" id="A0A401TES8"/>
<dbReference type="GO" id="GO:0030150">
    <property type="term" value="P:protein import into mitochondrial matrix"/>
    <property type="evidence" value="ECO:0007669"/>
    <property type="project" value="InterPro"/>
</dbReference>
<evidence type="ECO:0000256" key="4">
    <source>
        <dbReference type="ARBA" id="ARBA00022452"/>
    </source>
</evidence>
<dbReference type="InterPro" id="IPR027246">
    <property type="entry name" value="Porin_Euk/Tom40"/>
</dbReference>
<dbReference type="GO" id="GO:0008320">
    <property type="term" value="F:protein transmembrane transporter activity"/>
    <property type="evidence" value="ECO:0007669"/>
    <property type="project" value="InterPro"/>
</dbReference>
<evidence type="ECO:0000256" key="5">
    <source>
        <dbReference type="ARBA" id="ARBA00022692"/>
    </source>
</evidence>
<evidence type="ECO:0000313" key="8">
    <source>
        <dbReference type="EMBL" id="GCC41164.1"/>
    </source>
</evidence>
<reference evidence="8 9" key="1">
    <citation type="journal article" date="2018" name="Nat. Ecol. Evol.">
        <title>Shark genomes provide insights into elasmobranch evolution and the origin of vertebrates.</title>
        <authorList>
            <person name="Hara Y"/>
            <person name="Yamaguchi K"/>
            <person name="Onimaru K"/>
            <person name="Kadota M"/>
            <person name="Koyanagi M"/>
            <person name="Keeley SD"/>
            <person name="Tatsumi K"/>
            <person name="Tanaka K"/>
            <person name="Motone F"/>
            <person name="Kageyama Y"/>
            <person name="Nozu R"/>
            <person name="Adachi N"/>
            <person name="Nishimura O"/>
            <person name="Nakagawa R"/>
            <person name="Tanegashima C"/>
            <person name="Kiyatake I"/>
            <person name="Matsumoto R"/>
            <person name="Murakumo K"/>
            <person name="Nishida K"/>
            <person name="Terakita A"/>
            <person name="Kuratani S"/>
            <person name="Sato K"/>
            <person name="Hyodo S Kuraku.S."/>
        </authorList>
    </citation>
    <scope>NUCLEOTIDE SEQUENCE [LARGE SCALE GENOMIC DNA]</scope>
</reference>
<dbReference type="Proteomes" id="UP000287033">
    <property type="component" value="Unassembled WGS sequence"/>
</dbReference>
<dbReference type="InterPro" id="IPR037930">
    <property type="entry name" value="Tom40"/>
</dbReference>
<feature type="non-terminal residue" evidence="8">
    <location>
        <position position="1"/>
    </location>
</feature>
<keyword evidence="6" id="KW-0496">Mitochondrion</keyword>
<proteinExistence type="predicted"/>
<keyword evidence="4" id="KW-1134">Transmembrane beta strand</keyword>
<dbReference type="PANTHER" id="PTHR10802">
    <property type="entry name" value="MITOCHONDRIAL IMPORT RECEPTOR SUBUNIT TOM40"/>
    <property type="match status" value="1"/>
</dbReference>
<gene>
    <name evidence="8" type="ORF">chiPu_0025261</name>
</gene>
<evidence type="ECO:0000313" key="9">
    <source>
        <dbReference type="Proteomes" id="UP000287033"/>
    </source>
</evidence>
<dbReference type="Pfam" id="PF01459">
    <property type="entry name" value="Porin_3"/>
    <property type="match status" value="1"/>
</dbReference>
<dbReference type="EMBL" id="BEZZ01055375">
    <property type="protein sequence ID" value="GCC41164.1"/>
    <property type="molecule type" value="Genomic_DNA"/>
</dbReference>
<sequence>VNHTVSLSTLGESSYHFGATYVGTKQLSPTEAFPVLVGDMDNTGSLNAQLIHLLTDRVRSKMVLQVSTLRPHLSTSD</sequence>
<keyword evidence="3" id="KW-0813">Transport</keyword>
<comment type="caution">
    <text evidence="8">The sequence shown here is derived from an EMBL/GenBank/DDBJ whole genome shotgun (WGS) entry which is preliminary data.</text>
</comment>
<dbReference type="OrthoDB" id="19656at2759"/>
<evidence type="ECO:0000256" key="7">
    <source>
        <dbReference type="ARBA" id="ARBA00023136"/>
    </source>
</evidence>
<organism evidence="8 9">
    <name type="scientific">Chiloscyllium punctatum</name>
    <name type="common">Brownbanded bambooshark</name>
    <name type="synonym">Hemiscyllium punctatum</name>
    <dbReference type="NCBI Taxonomy" id="137246"/>
    <lineage>
        <taxon>Eukaryota</taxon>
        <taxon>Metazoa</taxon>
        <taxon>Chordata</taxon>
        <taxon>Craniata</taxon>
        <taxon>Vertebrata</taxon>
        <taxon>Chondrichthyes</taxon>
        <taxon>Elasmobranchii</taxon>
        <taxon>Galeomorphii</taxon>
        <taxon>Galeoidea</taxon>
        <taxon>Orectolobiformes</taxon>
        <taxon>Hemiscylliidae</taxon>
        <taxon>Chiloscyllium</taxon>
    </lineage>
</organism>
<accession>A0A401TES8</accession>
<keyword evidence="6" id="KW-1000">Mitochondrion outer membrane</keyword>
<evidence type="ECO:0000256" key="1">
    <source>
        <dbReference type="ARBA" id="ARBA00004141"/>
    </source>
</evidence>
<comment type="subcellular location">
    <subcellularLocation>
        <location evidence="1">Membrane</location>
        <topology evidence="1">Multi-pass membrane protein</topology>
    </subcellularLocation>
    <subcellularLocation>
        <location evidence="2">Mitochondrion outer membrane</location>
    </subcellularLocation>
</comment>
<evidence type="ECO:0000256" key="3">
    <source>
        <dbReference type="ARBA" id="ARBA00022448"/>
    </source>
</evidence>
<evidence type="ECO:0000256" key="2">
    <source>
        <dbReference type="ARBA" id="ARBA00004294"/>
    </source>
</evidence>
<keyword evidence="7" id="KW-0472">Membrane</keyword>
<keyword evidence="9" id="KW-1185">Reference proteome</keyword>
<evidence type="ECO:0000256" key="6">
    <source>
        <dbReference type="ARBA" id="ARBA00022787"/>
    </source>
</evidence>
<dbReference type="STRING" id="137246.A0A401TES8"/>
<keyword evidence="5" id="KW-0812">Transmembrane</keyword>
<name>A0A401TES8_CHIPU</name>
<protein>
    <submittedName>
        <fullName evidence="8">Uncharacterized protein</fullName>
    </submittedName>
</protein>